<feature type="domain" description="Tyrosinase copper-binding" evidence="7">
    <location>
        <begin position="132"/>
        <end position="149"/>
    </location>
</feature>
<evidence type="ECO:0000256" key="6">
    <source>
        <dbReference type="SAM" id="SignalP"/>
    </source>
</evidence>
<evidence type="ECO:0000259" key="7">
    <source>
        <dbReference type="PROSITE" id="PS00497"/>
    </source>
</evidence>
<evidence type="ECO:0000259" key="8">
    <source>
        <dbReference type="PROSITE" id="PS00498"/>
    </source>
</evidence>
<dbReference type="InterPro" id="IPR008922">
    <property type="entry name" value="Di-copper_centre_dom_sf"/>
</dbReference>
<dbReference type="GO" id="GO:0004497">
    <property type="term" value="F:monooxygenase activity"/>
    <property type="evidence" value="ECO:0007669"/>
    <property type="project" value="UniProtKB-KW"/>
</dbReference>
<keyword evidence="3" id="KW-0560">Oxidoreductase</keyword>
<dbReference type="PANTHER" id="PTHR11474:SF32">
    <property type="entry name" value="TYROSINASE"/>
    <property type="match status" value="1"/>
</dbReference>
<gene>
    <name evidence="10" type="primary">20342067</name>
    <name evidence="9" type="ORF">GGTG_01609</name>
</gene>
<dbReference type="Gene3D" id="2.60.310.20">
    <property type="match status" value="1"/>
</dbReference>
<reference evidence="10" key="5">
    <citation type="submission" date="2018-04" db="UniProtKB">
        <authorList>
            <consortium name="EnsemblFungi"/>
        </authorList>
    </citation>
    <scope>IDENTIFICATION</scope>
    <source>
        <strain evidence="10">R3-111a-1</strain>
    </source>
</reference>
<evidence type="ECO:0000256" key="2">
    <source>
        <dbReference type="ARBA" id="ARBA00022723"/>
    </source>
</evidence>
<keyword evidence="6" id="KW-0732">Signal</keyword>
<evidence type="ECO:0000313" key="10">
    <source>
        <dbReference type="EnsemblFungi" id="EJT81631"/>
    </source>
</evidence>
<keyword evidence="11" id="KW-1185">Reference proteome</keyword>
<dbReference type="Pfam" id="PF18132">
    <property type="entry name" value="Tyrosinase_C"/>
    <property type="match status" value="1"/>
</dbReference>
<proteinExistence type="predicted"/>
<dbReference type="eggNOG" id="ENOG502R1BY">
    <property type="taxonomic scope" value="Eukaryota"/>
</dbReference>
<comment type="cofactor">
    <cofactor evidence="1">
        <name>Cu(2+)</name>
        <dbReference type="ChEBI" id="CHEBI:29036"/>
    </cofactor>
</comment>
<dbReference type="EMBL" id="GL385395">
    <property type="protein sequence ID" value="EJT81631.1"/>
    <property type="molecule type" value="Genomic_DNA"/>
</dbReference>
<dbReference type="PRINTS" id="PR00092">
    <property type="entry name" value="TYROSINASE"/>
</dbReference>
<evidence type="ECO:0000256" key="3">
    <source>
        <dbReference type="ARBA" id="ARBA00023002"/>
    </source>
</evidence>
<evidence type="ECO:0000256" key="4">
    <source>
        <dbReference type="ARBA" id="ARBA00023033"/>
    </source>
</evidence>
<organism evidence="9">
    <name type="scientific">Gaeumannomyces tritici (strain R3-111a-1)</name>
    <name type="common">Wheat and barley take-all root rot fungus</name>
    <name type="synonym">Gaeumannomyces graminis var. tritici</name>
    <dbReference type="NCBI Taxonomy" id="644352"/>
    <lineage>
        <taxon>Eukaryota</taxon>
        <taxon>Fungi</taxon>
        <taxon>Dikarya</taxon>
        <taxon>Ascomycota</taxon>
        <taxon>Pezizomycotina</taxon>
        <taxon>Sordariomycetes</taxon>
        <taxon>Sordariomycetidae</taxon>
        <taxon>Magnaporthales</taxon>
        <taxon>Magnaporthaceae</taxon>
        <taxon>Gaeumannomyces</taxon>
    </lineage>
</organism>
<sequence>MSHLTRSILLSAIYIGSLVLPAATSPHHATGYDYGFDTAPLVKRQDPQELFVVKGAGRPNSTVMPLRPEIRNLEKDKEKWTLYILGLSMMAFKDQDDPLSWYSIAGIHGVPFMPWNGVKPAPGSENTGYCTHESILFPTWHRPYLALYEQILYDDIQSIASWFKDDGTRKRFQAAAADFRIPYWDWASNPPSGESLLPLSVGGSPWIDVAGPNGVQRISNPLYMYSFRPLNASAFWMAPWDFWGATLRSPSSNTPQALSNNTKVAMALDQNHATIQQRVYALFSSYGNYSAFSNEAWYSKGDIKHDSIESVHDAIHSLGGLGGHMTYIPFSSFDPLFWLHHTNLDRLFAMWQTIHPESWITPQPARMASYTTLAGQMVDSNTALTPFYATDNGLFWDSNMVRDPTIFNYNYADTVGQIFKLLPGSQPPGASAQGRVKAAINKLYGDSSPARLRFSAPRSRREAARPRAATVPAPKANAWWDSDSPDPSPGTVLRGGKAYRDWVINVRAEKQALGGTYFIHVFGGDPPADADLWVSAQNLVGTLSIFASPVMDGGRQTSNLVSGTIPLTSFLTSRVVAGELSSLEVAAAEPYLRGKMRYRVILASGAAVDPSAVAGLYMGVASSEVQAPASEFDLPRWGEPIQHFDLSLSDG</sequence>
<dbReference type="EnsemblFungi" id="EJT81631">
    <property type="protein sequence ID" value="EJT81631"/>
    <property type="gene ID" value="GGTG_01609"/>
</dbReference>
<reference evidence="11" key="1">
    <citation type="submission" date="2010-07" db="EMBL/GenBank/DDBJ databases">
        <title>The genome sequence of Gaeumannomyces graminis var. tritici strain R3-111a-1.</title>
        <authorList>
            <consortium name="The Broad Institute Genome Sequencing Platform"/>
            <person name="Ma L.-J."/>
            <person name="Dead R."/>
            <person name="Young S."/>
            <person name="Zeng Q."/>
            <person name="Koehrsen M."/>
            <person name="Alvarado L."/>
            <person name="Berlin A."/>
            <person name="Chapman S.B."/>
            <person name="Chen Z."/>
            <person name="Freedman E."/>
            <person name="Gellesch M."/>
            <person name="Goldberg J."/>
            <person name="Griggs A."/>
            <person name="Gujja S."/>
            <person name="Heilman E.R."/>
            <person name="Heiman D."/>
            <person name="Hepburn T."/>
            <person name="Howarth C."/>
            <person name="Jen D."/>
            <person name="Larson L."/>
            <person name="Mehta T."/>
            <person name="Neiman D."/>
            <person name="Pearson M."/>
            <person name="Roberts A."/>
            <person name="Saif S."/>
            <person name="Shea T."/>
            <person name="Shenoy N."/>
            <person name="Sisk P."/>
            <person name="Stolte C."/>
            <person name="Sykes S."/>
            <person name="Walk T."/>
            <person name="White J."/>
            <person name="Yandava C."/>
            <person name="Haas B."/>
            <person name="Nusbaum C."/>
            <person name="Birren B."/>
        </authorList>
    </citation>
    <scope>NUCLEOTIDE SEQUENCE [LARGE SCALE GENOMIC DNA]</scope>
    <source>
        <strain evidence="11">R3-111a-1</strain>
    </source>
</reference>
<dbReference type="Pfam" id="PF00264">
    <property type="entry name" value="Tyrosinase"/>
    <property type="match status" value="1"/>
</dbReference>
<dbReference type="PROSITE" id="PS00497">
    <property type="entry name" value="TYROSINASE_1"/>
    <property type="match status" value="1"/>
</dbReference>
<dbReference type="PROSITE" id="PS00498">
    <property type="entry name" value="TYROSINASE_2"/>
    <property type="match status" value="1"/>
</dbReference>
<reference evidence="9" key="2">
    <citation type="submission" date="2010-07" db="EMBL/GenBank/DDBJ databases">
        <authorList>
            <consortium name="The Broad Institute Genome Sequencing Platform"/>
            <consortium name="Broad Institute Genome Sequencing Center for Infectious Disease"/>
            <person name="Ma L.-J."/>
            <person name="Dead R."/>
            <person name="Young S."/>
            <person name="Zeng Q."/>
            <person name="Koehrsen M."/>
            <person name="Alvarado L."/>
            <person name="Berlin A."/>
            <person name="Chapman S.B."/>
            <person name="Chen Z."/>
            <person name="Freedman E."/>
            <person name="Gellesch M."/>
            <person name="Goldberg J."/>
            <person name="Griggs A."/>
            <person name="Gujja S."/>
            <person name="Heilman E.R."/>
            <person name="Heiman D."/>
            <person name="Hepburn T."/>
            <person name="Howarth C."/>
            <person name="Jen D."/>
            <person name="Larson L."/>
            <person name="Mehta T."/>
            <person name="Neiman D."/>
            <person name="Pearson M."/>
            <person name="Roberts A."/>
            <person name="Saif S."/>
            <person name="Shea T."/>
            <person name="Shenoy N."/>
            <person name="Sisk P."/>
            <person name="Stolte C."/>
            <person name="Sykes S."/>
            <person name="Walk T."/>
            <person name="White J."/>
            <person name="Yandava C."/>
            <person name="Haas B."/>
            <person name="Nusbaum C."/>
            <person name="Birren B."/>
        </authorList>
    </citation>
    <scope>NUCLEOTIDE SEQUENCE</scope>
    <source>
        <strain evidence="9">R3-111a-1</strain>
    </source>
</reference>
<reference evidence="10" key="4">
    <citation type="journal article" date="2015" name="G3 (Bethesda)">
        <title>Genome sequences of three phytopathogenic species of the Magnaporthaceae family of fungi.</title>
        <authorList>
            <person name="Okagaki L.H."/>
            <person name="Nunes C.C."/>
            <person name="Sailsbery J."/>
            <person name="Clay B."/>
            <person name="Brown D."/>
            <person name="John T."/>
            <person name="Oh Y."/>
            <person name="Young N."/>
            <person name="Fitzgerald M."/>
            <person name="Haas B.J."/>
            <person name="Zeng Q."/>
            <person name="Young S."/>
            <person name="Adiconis X."/>
            <person name="Fan L."/>
            <person name="Levin J.Z."/>
            <person name="Mitchell T.K."/>
            <person name="Okubara P.A."/>
            <person name="Farman M.L."/>
            <person name="Kohn L.M."/>
            <person name="Birren B."/>
            <person name="Ma L.-J."/>
            <person name="Dean R.A."/>
        </authorList>
    </citation>
    <scope>NUCLEOTIDE SEQUENCE</scope>
    <source>
        <strain evidence="10">R3-111a-1</strain>
    </source>
</reference>
<evidence type="ECO:0000313" key="9">
    <source>
        <dbReference type="EMBL" id="EJT81631.1"/>
    </source>
</evidence>
<evidence type="ECO:0000256" key="1">
    <source>
        <dbReference type="ARBA" id="ARBA00001973"/>
    </source>
</evidence>
<dbReference type="AlphaFoldDB" id="J3NK27"/>
<dbReference type="STRING" id="644352.J3NK27"/>
<evidence type="ECO:0000313" key="11">
    <source>
        <dbReference type="Proteomes" id="UP000006039"/>
    </source>
</evidence>
<dbReference type="OrthoDB" id="6132182at2759"/>
<name>J3NK27_GAET3</name>
<feature type="signal peptide" evidence="6">
    <location>
        <begin position="1"/>
        <end position="24"/>
    </location>
</feature>
<feature type="domain" description="Tyrosinase copper-binding" evidence="8">
    <location>
        <begin position="334"/>
        <end position="345"/>
    </location>
</feature>
<keyword evidence="2" id="KW-0479">Metal-binding</keyword>
<dbReference type="VEuPathDB" id="FungiDB:GGTG_01609"/>
<evidence type="ECO:0000256" key="5">
    <source>
        <dbReference type="SAM" id="MobiDB-lite"/>
    </source>
</evidence>
<dbReference type="Proteomes" id="UP000006039">
    <property type="component" value="Unassembled WGS sequence"/>
</dbReference>
<reference evidence="9" key="3">
    <citation type="submission" date="2010-09" db="EMBL/GenBank/DDBJ databases">
        <title>Annotation of Gaeumannomyces graminis var. tritici R3-111a-1.</title>
        <authorList>
            <consortium name="The Broad Institute Genome Sequencing Platform"/>
            <person name="Ma L.-J."/>
            <person name="Dead R."/>
            <person name="Young S.K."/>
            <person name="Zeng Q."/>
            <person name="Gargeya S."/>
            <person name="Fitzgerald M."/>
            <person name="Haas B."/>
            <person name="Abouelleil A."/>
            <person name="Alvarado L."/>
            <person name="Arachchi H.M."/>
            <person name="Berlin A."/>
            <person name="Brown A."/>
            <person name="Chapman S.B."/>
            <person name="Chen Z."/>
            <person name="Dunbar C."/>
            <person name="Freedman E."/>
            <person name="Gearin G."/>
            <person name="Gellesch M."/>
            <person name="Goldberg J."/>
            <person name="Griggs A."/>
            <person name="Gujja S."/>
            <person name="Heiman D."/>
            <person name="Howarth C."/>
            <person name="Larson L."/>
            <person name="Lui A."/>
            <person name="MacDonald P.J.P."/>
            <person name="Mehta T."/>
            <person name="Montmayeur A."/>
            <person name="Murphy C."/>
            <person name="Neiman D."/>
            <person name="Pearson M."/>
            <person name="Priest M."/>
            <person name="Roberts A."/>
            <person name="Saif S."/>
            <person name="Shea T."/>
            <person name="Shenoy N."/>
            <person name="Sisk P."/>
            <person name="Stolte C."/>
            <person name="Sykes S."/>
            <person name="Yandava C."/>
            <person name="Wortman J."/>
            <person name="Nusbaum C."/>
            <person name="Birren B."/>
        </authorList>
    </citation>
    <scope>NUCLEOTIDE SEQUENCE</scope>
    <source>
        <strain evidence="9">R3-111a-1</strain>
    </source>
</reference>
<accession>J3NK27</accession>
<dbReference type="HOGENOM" id="CLU_013691_3_0_1"/>
<dbReference type="PANTHER" id="PTHR11474">
    <property type="entry name" value="TYROSINASE FAMILY MEMBER"/>
    <property type="match status" value="1"/>
</dbReference>
<dbReference type="GeneID" id="20342067"/>
<keyword evidence="4" id="KW-0503">Monooxygenase</keyword>
<dbReference type="GO" id="GO:0046872">
    <property type="term" value="F:metal ion binding"/>
    <property type="evidence" value="ECO:0007669"/>
    <property type="project" value="UniProtKB-KW"/>
</dbReference>
<feature type="compositionally biased region" description="Low complexity" evidence="5">
    <location>
        <begin position="466"/>
        <end position="476"/>
    </location>
</feature>
<dbReference type="RefSeq" id="XP_009217640.1">
    <property type="nucleotide sequence ID" value="XM_009219376.1"/>
</dbReference>
<dbReference type="SUPFAM" id="SSF48056">
    <property type="entry name" value="Di-copper centre-containing domain"/>
    <property type="match status" value="1"/>
</dbReference>
<dbReference type="InterPro" id="IPR002227">
    <property type="entry name" value="Tyrosinase_Cu-bd"/>
</dbReference>
<protein>
    <submittedName>
        <fullName evidence="9">Tyrosinase</fullName>
    </submittedName>
</protein>
<feature type="region of interest" description="Disordered" evidence="5">
    <location>
        <begin position="454"/>
        <end position="488"/>
    </location>
</feature>
<dbReference type="InterPro" id="IPR050316">
    <property type="entry name" value="Tyrosinase/Hemocyanin"/>
</dbReference>
<feature type="chain" id="PRO_5015094158" evidence="6">
    <location>
        <begin position="25"/>
        <end position="651"/>
    </location>
</feature>
<dbReference type="Gene3D" id="1.10.1280.10">
    <property type="entry name" value="Di-copper center containing domain from catechol oxidase"/>
    <property type="match status" value="1"/>
</dbReference>
<dbReference type="InterPro" id="IPR041640">
    <property type="entry name" value="Tyrosinase_C"/>
</dbReference>